<dbReference type="AlphaFoldDB" id="A0A3L8STU5"/>
<dbReference type="STRING" id="44316.ENSEGOP00005001998"/>
<dbReference type="InterPro" id="IPR016197">
    <property type="entry name" value="Chromo-like_dom_sf"/>
</dbReference>
<feature type="compositionally biased region" description="Basic and acidic residues" evidence="6">
    <location>
        <begin position="402"/>
        <end position="445"/>
    </location>
</feature>
<dbReference type="InterPro" id="IPR050889">
    <property type="entry name" value="Dendritic_Spine_Reg/Scaffold"/>
</dbReference>
<accession>A0A3L8STU5</accession>
<dbReference type="PANTHER" id="PTHR24166:SF47">
    <property type="entry name" value="M-PHASE PHOSPHOPROTEIN 8"/>
    <property type="match status" value="1"/>
</dbReference>
<dbReference type="PROSITE" id="PS50088">
    <property type="entry name" value="ANK_REPEAT"/>
    <property type="match status" value="3"/>
</dbReference>
<dbReference type="GO" id="GO:0003682">
    <property type="term" value="F:chromatin binding"/>
    <property type="evidence" value="ECO:0007669"/>
    <property type="project" value="TreeGrafter"/>
</dbReference>
<feature type="repeat" description="ANK" evidence="5">
    <location>
        <begin position="588"/>
        <end position="620"/>
    </location>
</feature>
<name>A0A3L8STU5_CHLGU</name>
<dbReference type="SUPFAM" id="SSF54160">
    <property type="entry name" value="Chromo domain-like"/>
    <property type="match status" value="1"/>
</dbReference>
<dbReference type="Pfam" id="PF00023">
    <property type="entry name" value="Ank"/>
    <property type="match status" value="1"/>
</dbReference>
<gene>
    <name evidence="8" type="ORF">DV515_00003098</name>
</gene>
<feature type="compositionally biased region" description="Basic and acidic residues" evidence="6">
    <location>
        <begin position="190"/>
        <end position="199"/>
    </location>
</feature>
<dbReference type="InterPro" id="IPR023779">
    <property type="entry name" value="Chromodomain_CS"/>
</dbReference>
<dbReference type="PROSITE" id="PS50013">
    <property type="entry name" value="CHROMO_2"/>
    <property type="match status" value="1"/>
</dbReference>
<protein>
    <recommendedName>
        <fullName evidence="7">Chromo domain-containing protein</fullName>
    </recommendedName>
</protein>
<dbReference type="Gene3D" id="2.40.50.40">
    <property type="match status" value="1"/>
</dbReference>
<dbReference type="OrthoDB" id="5376140at2759"/>
<keyword evidence="9" id="KW-1185">Reference proteome</keyword>
<dbReference type="FunFam" id="2.40.50.40:FF:000022">
    <property type="entry name" value="M-phase phosphoprotein 8"/>
    <property type="match status" value="1"/>
</dbReference>
<sequence length="785" mass="87404">MAAAGASGAEAAAAAREERAEGQEAAAAAAEDEADGKDGGRAGKATGAAAGAGGEAGGGESEEDEEEGEDVFEVEQILDMKNEGGKTLYKVRWKGYTSDDDTWEPEAHLEDCKEVLLEFRKKIVDNKPKPVKKEIQKPPLNDDIFEAESDSDLQSETKDDVSPKKKKKKSKEGEDKSPDDMKKKKSKSAKLKEKPRTECENSSDTLVLDSKPKKRTLETKEDSKDLKKQRKEDSKEIKKKKGEDLKIKSKEDSKENKKSQKEKHGDIQLDSESSTVDDSISQGTDNESSNINSENKDEKQKVISEEERLEQEIDEKDAITDKYLDGSASNEDDSIDTRAKRKKKKIPKAEDCREEGGIVEIQDIHLEKKSMHKKQTGQEKVPGELEKVSPAPSPVQKGLKLSTDERVCKPMDSPGEEKEVKKTEIKEKYQKKEPEKEEKTRKEQKVLKNGKQQVLSLGMDMQLEWLTLEEFQKHLDGEDENHISTEPISTLLRDAVKSGDYMTVKMALSSNEEYNLDQEDPSGMTLVMLAAAGGHDDLLRVLIRKGAKVNGRQKNGTTALIHAAEKNFLTTVAILLEAGAYVNMQQNSGETALMKACKRGNSDIVRLMIESGADCNILSKHQNSAMHFAKQCNNILVYEQLESHLEMLSKVAEDTIRNYFETRLALLESVFPIACHRLCEGPDFHLDFNYKPPQNVPEGSGILLFVFHANFHGKEVVARLCGPCSVQAVVLNDKFQLPIFLDSHFIYSFSPTAGLNKLFIRLAEVPTAKVKLLIGAYRVQLCSDL</sequence>
<dbReference type="InterPro" id="IPR000953">
    <property type="entry name" value="Chromo/chromo_shadow_dom"/>
</dbReference>
<dbReference type="SUPFAM" id="SSF48403">
    <property type="entry name" value="Ankyrin repeat"/>
    <property type="match status" value="1"/>
</dbReference>
<evidence type="ECO:0000256" key="6">
    <source>
        <dbReference type="SAM" id="MobiDB-lite"/>
    </source>
</evidence>
<dbReference type="InterPro" id="IPR002110">
    <property type="entry name" value="Ankyrin_rpt"/>
</dbReference>
<evidence type="ECO:0000256" key="1">
    <source>
        <dbReference type="ARBA" id="ARBA00004123"/>
    </source>
</evidence>
<feature type="compositionally biased region" description="Acidic residues" evidence="6">
    <location>
        <begin position="60"/>
        <end position="72"/>
    </location>
</feature>
<evidence type="ECO:0000256" key="2">
    <source>
        <dbReference type="ARBA" id="ARBA00022737"/>
    </source>
</evidence>
<feature type="region of interest" description="Disordered" evidence="6">
    <location>
        <begin position="369"/>
        <end position="445"/>
    </location>
</feature>
<feature type="compositionally biased region" description="Acidic residues" evidence="6">
    <location>
        <begin position="143"/>
        <end position="153"/>
    </location>
</feature>
<feature type="region of interest" description="Disordered" evidence="6">
    <location>
        <begin position="126"/>
        <end position="352"/>
    </location>
</feature>
<organism evidence="8 9">
    <name type="scientific">Chloebia gouldiae</name>
    <name type="common">Gouldian finch</name>
    <name type="synonym">Erythrura gouldiae</name>
    <dbReference type="NCBI Taxonomy" id="44316"/>
    <lineage>
        <taxon>Eukaryota</taxon>
        <taxon>Metazoa</taxon>
        <taxon>Chordata</taxon>
        <taxon>Craniata</taxon>
        <taxon>Vertebrata</taxon>
        <taxon>Euteleostomi</taxon>
        <taxon>Archelosauria</taxon>
        <taxon>Archosauria</taxon>
        <taxon>Dinosauria</taxon>
        <taxon>Saurischia</taxon>
        <taxon>Theropoda</taxon>
        <taxon>Coelurosauria</taxon>
        <taxon>Aves</taxon>
        <taxon>Neognathae</taxon>
        <taxon>Neoaves</taxon>
        <taxon>Telluraves</taxon>
        <taxon>Australaves</taxon>
        <taxon>Passeriformes</taxon>
        <taxon>Passeroidea</taxon>
        <taxon>Passeridae</taxon>
        <taxon>Chloebia</taxon>
    </lineage>
</organism>
<feature type="repeat" description="ANK" evidence="5">
    <location>
        <begin position="555"/>
        <end position="587"/>
    </location>
</feature>
<feature type="compositionally biased region" description="Polar residues" evidence="6">
    <location>
        <begin position="270"/>
        <end position="293"/>
    </location>
</feature>
<feature type="compositionally biased region" description="Basic and acidic residues" evidence="6">
    <location>
        <begin position="294"/>
        <end position="306"/>
    </location>
</feature>
<feature type="compositionally biased region" description="Basic and acidic residues" evidence="6">
    <location>
        <begin position="215"/>
        <end position="267"/>
    </location>
</feature>
<evidence type="ECO:0000313" key="8">
    <source>
        <dbReference type="EMBL" id="RLW08239.1"/>
    </source>
</evidence>
<reference evidence="8 9" key="1">
    <citation type="journal article" date="2018" name="Proc. R. Soc. B">
        <title>A non-coding region near Follistatin controls head colour polymorphism in the Gouldian finch.</title>
        <authorList>
            <person name="Toomey M.B."/>
            <person name="Marques C.I."/>
            <person name="Andrade P."/>
            <person name="Araujo P.M."/>
            <person name="Sabatino S."/>
            <person name="Gazda M.A."/>
            <person name="Afonso S."/>
            <person name="Lopes R.J."/>
            <person name="Corbo J.C."/>
            <person name="Carneiro M."/>
        </authorList>
    </citation>
    <scope>NUCLEOTIDE SEQUENCE [LARGE SCALE GENOMIC DNA]</scope>
    <source>
        <strain evidence="8">Red01</strain>
        <tissue evidence="8">Muscle</tissue>
    </source>
</reference>
<feature type="compositionally biased region" description="Low complexity" evidence="6">
    <location>
        <begin position="1"/>
        <end position="14"/>
    </location>
</feature>
<dbReference type="PROSITE" id="PS50297">
    <property type="entry name" value="ANK_REP_REGION"/>
    <property type="match status" value="3"/>
</dbReference>
<evidence type="ECO:0000259" key="7">
    <source>
        <dbReference type="PROSITE" id="PS50013"/>
    </source>
</evidence>
<dbReference type="Pfam" id="PF12796">
    <property type="entry name" value="Ank_2"/>
    <property type="match status" value="1"/>
</dbReference>
<feature type="repeat" description="ANK" evidence="5">
    <location>
        <begin position="522"/>
        <end position="554"/>
    </location>
</feature>
<proteinExistence type="predicted"/>
<keyword evidence="4" id="KW-0539">Nucleus</keyword>
<feature type="compositionally biased region" description="Gly residues" evidence="6">
    <location>
        <begin position="50"/>
        <end position="59"/>
    </location>
</feature>
<feature type="compositionally biased region" description="Basic and acidic residues" evidence="6">
    <location>
        <begin position="171"/>
        <end position="182"/>
    </location>
</feature>
<dbReference type="PROSITE" id="PS00598">
    <property type="entry name" value="CHROMO_1"/>
    <property type="match status" value="1"/>
</dbReference>
<dbReference type="GO" id="GO:0000792">
    <property type="term" value="C:heterochromatin"/>
    <property type="evidence" value="ECO:0007669"/>
    <property type="project" value="TreeGrafter"/>
</dbReference>
<feature type="compositionally biased region" description="Basic and acidic residues" evidence="6">
    <location>
        <begin position="126"/>
        <end position="136"/>
    </location>
</feature>
<dbReference type="InterPro" id="IPR023780">
    <property type="entry name" value="Chromo_domain"/>
</dbReference>
<dbReference type="Proteomes" id="UP000276834">
    <property type="component" value="Unassembled WGS sequence"/>
</dbReference>
<dbReference type="GO" id="GO:0005634">
    <property type="term" value="C:nucleus"/>
    <property type="evidence" value="ECO:0007669"/>
    <property type="project" value="UniProtKB-SubCell"/>
</dbReference>
<keyword evidence="3 5" id="KW-0040">ANK repeat</keyword>
<feature type="domain" description="Chromo" evidence="7">
    <location>
        <begin position="72"/>
        <end position="131"/>
    </location>
</feature>
<dbReference type="CDD" id="cd18633">
    <property type="entry name" value="CD_MMP8"/>
    <property type="match status" value="1"/>
</dbReference>
<keyword evidence="2" id="KW-0677">Repeat</keyword>
<evidence type="ECO:0000313" key="9">
    <source>
        <dbReference type="Proteomes" id="UP000276834"/>
    </source>
</evidence>
<dbReference type="SMART" id="SM00298">
    <property type="entry name" value="CHROMO"/>
    <property type="match status" value="1"/>
</dbReference>
<evidence type="ECO:0000256" key="5">
    <source>
        <dbReference type="PROSITE-ProRule" id="PRU00023"/>
    </source>
</evidence>
<dbReference type="PANTHER" id="PTHR24166">
    <property type="entry name" value="ROLLING PEBBLES, ISOFORM B"/>
    <property type="match status" value="1"/>
</dbReference>
<comment type="subcellular location">
    <subcellularLocation>
        <location evidence="1">Nucleus</location>
    </subcellularLocation>
</comment>
<evidence type="ECO:0000256" key="4">
    <source>
        <dbReference type="ARBA" id="ARBA00023242"/>
    </source>
</evidence>
<dbReference type="EMBL" id="QUSF01000006">
    <property type="protein sequence ID" value="RLW08239.1"/>
    <property type="molecule type" value="Genomic_DNA"/>
</dbReference>
<dbReference type="InterPro" id="IPR036770">
    <property type="entry name" value="Ankyrin_rpt-contain_sf"/>
</dbReference>
<feature type="region of interest" description="Disordered" evidence="6">
    <location>
        <begin position="1"/>
        <end position="72"/>
    </location>
</feature>
<comment type="caution">
    <text evidence="8">The sequence shown here is derived from an EMBL/GenBank/DDBJ whole genome shotgun (WGS) entry which is preliminary data.</text>
</comment>
<dbReference type="SMART" id="SM00248">
    <property type="entry name" value="ANK"/>
    <property type="match status" value="3"/>
</dbReference>
<dbReference type="Gene3D" id="1.25.40.20">
    <property type="entry name" value="Ankyrin repeat-containing domain"/>
    <property type="match status" value="1"/>
</dbReference>
<evidence type="ECO:0000256" key="3">
    <source>
        <dbReference type="ARBA" id="ARBA00023043"/>
    </source>
</evidence>
<dbReference type="Pfam" id="PF00385">
    <property type="entry name" value="Chromo"/>
    <property type="match status" value="1"/>
</dbReference>